<feature type="domain" description="BppU N-terminal" evidence="3">
    <location>
        <begin position="4"/>
        <end position="140"/>
    </location>
</feature>
<evidence type="ECO:0000256" key="2">
    <source>
        <dbReference type="SAM" id="MobiDB-lite"/>
    </source>
</evidence>
<sequence>MSLQNLTLVTNKKLTNLQDAVIRQSEKGLTITAVFLNEDSSPYDLTNKKVIFNEHKESDKYVVDTNVQITDARNGAISYTLHSQCYAATGEAWFEIEDSSGTVVDSTQNFNLKVKDAANASIYNTNYITQLDALRDQMQQLVDGADGKLKQQLQTTQNQLNQKLTDIGNAYQTAEQGRANAYKQAEANRDNTWNQDKQRIDNEWNQDKGRIDGEWNSQKQAIQNTANSQQSSISSQWSQLKSNADSQLATIKSNINALQATIDDINKNKVPGFNSSLQSAQDKLDKILASLGNFVVSANDVNSIASDKVAEIAGNLIDPNLNNWTKSDAAKQAFKTIDFDAVTKDNSVSFTSVLGYEIIYYKINTKQYSNYRFRFRFTPKTTITSSANSFQVCVMRTAPATNVNTWGNDQGSYNTTTQIKTFVLNKDSFGEVGFYSDNATELYIGFNLSPIRDGSSCNFEISSISVVNVDNTIQSLPKSVDGVKPDSSGNINLQAIPAKFGNANDDLFSFRNTYHLRFYDGNGNDVRNVPFKNNRFSVLVNMRSNWGTLTYFGQDQSIWTAACNGDGWGAWIRQASNNELNRKVNIADSLNRGLIDQGTSWQQIFGNDALNTNIGHLTVFKNSSDDYRPYIYGYSASGIAFGAGDTRGVLSVRWDQPGIMVSGGNGNGPKWARELAIKDDFANYYNKSETDNKVSYLQGQIDSTKSNLSNYYNKSETDTKTSNLQGQISTLQNRCSALETQLSVLQGQMSSLLSAITVSGQDVTVNGTISIKGQIKNYWGGTAQYVAYAPNGARRGYFGFYDGGDFVTKKG</sequence>
<accession>A0AAP3GWC8</accession>
<protein>
    <submittedName>
        <fullName evidence="4">Phage baseplate upper protein</fullName>
    </submittedName>
</protein>
<dbReference type="EMBL" id="JAKHLF010000001">
    <property type="protein sequence ID" value="MCZ3844173.1"/>
    <property type="molecule type" value="Genomic_DNA"/>
</dbReference>
<organism evidence="4 5">
    <name type="scientific">Lactobacillus mulieris</name>
    <dbReference type="NCBI Taxonomy" id="2508708"/>
    <lineage>
        <taxon>Bacteria</taxon>
        <taxon>Bacillati</taxon>
        <taxon>Bacillota</taxon>
        <taxon>Bacilli</taxon>
        <taxon>Lactobacillales</taxon>
        <taxon>Lactobacillaceae</taxon>
        <taxon>Lactobacillus</taxon>
    </lineage>
</organism>
<dbReference type="InterPro" id="IPR018913">
    <property type="entry name" value="BppU_N"/>
</dbReference>
<evidence type="ECO:0000259" key="3">
    <source>
        <dbReference type="Pfam" id="PF10651"/>
    </source>
</evidence>
<feature type="coiled-coil region" evidence="1">
    <location>
        <begin position="721"/>
        <end position="748"/>
    </location>
</feature>
<reference evidence="4" key="1">
    <citation type="submission" date="2022-01" db="EMBL/GenBank/DDBJ databases">
        <title>VMRC isolate genome collection.</title>
        <authorList>
            <person name="France M."/>
            <person name="Rutt L."/>
            <person name="Humphrys M."/>
            <person name="Ravel J."/>
        </authorList>
    </citation>
    <scope>NUCLEOTIDE SEQUENCE</scope>
    <source>
        <strain evidence="4">C0127B5</strain>
    </source>
</reference>
<dbReference type="AlphaFoldDB" id="A0AAP3GWC8"/>
<evidence type="ECO:0000313" key="5">
    <source>
        <dbReference type="Proteomes" id="UP001213015"/>
    </source>
</evidence>
<keyword evidence="1" id="KW-0175">Coiled coil</keyword>
<proteinExistence type="predicted"/>
<dbReference type="Pfam" id="PF10651">
    <property type="entry name" value="BppU_N"/>
    <property type="match status" value="1"/>
</dbReference>
<dbReference type="RefSeq" id="WP_269255561.1">
    <property type="nucleotide sequence ID" value="NZ_JAKHKO010000001.1"/>
</dbReference>
<evidence type="ECO:0000256" key="1">
    <source>
        <dbReference type="SAM" id="Coils"/>
    </source>
</evidence>
<name>A0AAP3GWC8_9LACO</name>
<dbReference type="Gene3D" id="1.20.5.340">
    <property type="match status" value="1"/>
</dbReference>
<dbReference type="Proteomes" id="UP001213015">
    <property type="component" value="Unassembled WGS sequence"/>
</dbReference>
<evidence type="ECO:0000313" key="4">
    <source>
        <dbReference type="EMBL" id="MCZ3844173.1"/>
    </source>
</evidence>
<gene>
    <name evidence="4" type="ORF">L2422_01365</name>
</gene>
<feature type="compositionally biased region" description="Basic and acidic residues" evidence="2">
    <location>
        <begin position="196"/>
        <end position="209"/>
    </location>
</feature>
<comment type="caution">
    <text evidence="4">The sequence shown here is derived from an EMBL/GenBank/DDBJ whole genome shotgun (WGS) entry which is preliminary data.</text>
</comment>
<dbReference type="Gene3D" id="2.60.40.3350">
    <property type="match status" value="1"/>
</dbReference>
<feature type="region of interest" description="Disordered" evidence="2">
    <location>
        <begin position="186"/>
        <end position="209"/>
    </location>
</feature>